<dbReference type="EMBL" id="JAEFBK010000001">
    <property type="protein sequence ID" value="KAG7648843.1"/>
    <property type="molecule type" value="Genomic_DNA"/>
</dbReference>
<name>A0A8T2GNL5_9BRAS</name>
<proteinExistence type="predicted"/>
<comment type="caution">
    <text evidence="1">The sequence shown here is derived from an EMBL/GenBank/DDBJ whole genome shotgun (WGS) entry which is preliminary data.</text>
</comment>
<gene>
    <name evidence="1" type="ORF">ISN45_At01g039260</name>
</gene>
<evidence type="ECO:0000313" key="1">
    <source>
        <dbReference type="EMBL" id="KAG7648843.1"/>
    </source>
</evidence>
<sequence>MRLVKEYEISLGYLYMQQNSQSISFPKKKKMVSVSELVLYVHENVYETFIGVNIANNDQVFEYAQTAFVENGDNDDDVIYDYAPAA</sequence>
<accession>A0A8T2GNL5</accession>
<protein>
    <submittedName>
        <fullName evidence="1">Uncharacterized protein</fullName>
    </submittedName>
</protein>
<keyword evidence="2" id="KW-1185">Reference proteome</keyword>
<dbReference type="Proteomes" id="UP000694240">
    <property type="component" value="Chromosome 1"/>
</dbReference>
<reference evidence="1 2" key="1">
    <citation type="submission" date="2020-12" db="EMBL/GenBank/DDBJ databases">
        <title>Concerted genomic and epigenomic changes stabilize Arabidopsis allopolyploids.</title>
        <authorList>
            <person name="Chen Z."/>
        </authorList>
    </citation>
    <scope>NUCLEOTIDE SEQUENCE [LARGE SCALE GENOMIC DNA]</scope>
    <source>
        <strain evidence="1">Allo738</strain>
        <tissue evidence="1">Leaf</tissue>
    </source>
</reference>
<dbReference type="AlphaFoldDB" id="A0A8T2GNL5"/>
<evidence type="ECO:0000313" key="2">
    <source>
        <dbReference type="Proteomes" id="UP000694240"/>
    </source>
</evidence>
<organism evidence="1 2">
    <name type="scientific">Arabidopsis thaliana x Arabidopsis arenosa</name>
    <dbReference type="NCBI Taxonomy" id="1240361"/>
    <lineage>
        <taxon>Eukaryota</taxon>
        <taxon>Viridiplantae</taxon>
        <taxon>Streptophyta</taxon>
        <taxon>Embryophyta</taxon>
        <taxon>Tracheophyta</taxon>
        <taxon>Spermatophyta</taxon>
        <taxon>Magnoliopsida</taxon>
        <taxon>eudicotyledons</taxon>
        <taxon>Gunneridae</taxon>
        <taxon>Pentapetalae</taxon>
        <taxon>rosids</taxon>
        <taxon>malvids</taxon>
        <taxon>Brassicales</taxon>
        <taxon>Brassicaceae</taxon>
        <taxon>Camelineae</taxon>
        <taxon>Arabidopsis</taxon>
    </lineage>
</organism>